<evidence type="ECO:0000256" key="1">
    <source>
        <dbReference type="SAM" id="MobiDB-lite"/>
    </source>
</evidence>
<feature type="region of interest" description="Disordered" evidence="1">
    <location>
        <begin position="24"/>
        <end position="44"/>
    </location>
</feature>
<feature type="compositionally biased region" description="Low complexity" evidence="1">
    <location>
        <begin position="26"/>
        <end position="39"/>
    </location>
</feature>
<dbReference type="AlphaFoldDB" id="A0A5J9UMS5"/>
<reference evidence="2 3" key="1">
    <citation type="journal article" date="2019" name="Sci. Rep.">
        <title>A high-quality genome of Eragrostis curvula grass provides insights into Poaceae evolution and supports new strategies to enhance forage quality.</title>
        <authorList>
            <person name="Carballo J."/>
            <person name="Santos B.A.C.M."/>
            <person name="Zappacosta D."/>
            <person name="Garbus I."/>
            <person name="Selva J.P."/>
            <person name="Gallo C.A."/>
            <person name="Diaz A."/>
            <person name="Albertini E."/>
            <person name="Caccamo M."/>
            <person name="Echenique V."/>
        </authorList>
    </citation>
    <scope>NUCLEOTIDE SEQUENCE [LARGE SCALE GENOMIC DNA]</scope>
    <source>
        <strain evidence="3">cv. Victoria</strain>
        <tissue evidence="2">Leaf</tissue>
    </source>
</reference>
<dbReference type="Proteomes" id="UP000324897">
    <property type="component" value="Chromosome 2"/>
</dbReference>
<gene>
    <name evidence="2" type="ORF">EJB05_27528</name>
</gene>
<feature type="non-terminal residue" evidence="2">
    <location>
        <position position="157"/>
    </location>
</feature>
<evidence type="ECO:0000313" key="3">
    <source>
        <dbReference type="Proteomes" id="UP000324897"/>
    </source>
</evidence>
<comment type="caution">
    <text evidence="2">The sequence shown here is derived from an EMBL/GenBank/DDBJ whole genome shotgun (WGS) entry which is preliminary data.</text>
</comment>
<organism evidence="2 3">
    <name type="scientific">Eragrostis curvula</name>
    <name type="common">weeping love grass</name>
    <dbReference type="NCBI Taxonomy" id="38414"/>
    <lineage>
        <taxon>Eukaryota</taxon>
        <taxon>Viridiplantae</taxon>
        <taxon>Streptophyta</taxon>
        <taxon>Embryophyta</taxon>
        <taxon>Tracheophyta</taxon>
        <taxon>Spermatophyta</taxon>
        <taxon>Magnoliopsida</taxon>
        <taxon>Liliopsida</taxon>
        <taxon>Poales</taxon>
        <taxon>Poaceae</taxon>
        <taxon>PACMAD clade</taxon>
        <taxon>Chloridoideae</taxon>
        <taxon>Eragrostideae</taxon>
        <taxon>Eragrostidinae</taxon>
        <taxon>Eragrostis</taxon>
    </lineage>
</organism>
<sequence>MRTRLLPSAPLRLRSFARCRRRRSPRQLLRPEPSPRLTSPAPPPSLCKDTDAYLWLVDTKLRKDADAPLRLPNLPSLSSPADLMTWKLSEEKARLIICTFRKEILIDVQQEDSAQLAFASSCESLKIFVASSEAKPLVTSGYNEVQPAIVHTFLLDK</sequence>
<protein>
    <submittedName>
        <fullName evidence="2">Uncharacterized protein</fullName>
    </submittedName>
</protein>
<dbReference type="EMBL" id="RWGY01000013">
    <property type="protein sequence ID" value="TVU25052.1"/>
    <property type="molecule type" value="Genomic_DNA"/>
</dbReference>
<proteinExistence type="predicted"/>
<name>A0A5J9UMS5_9POAL</name>
<keyword evidence="3" id="KW-1185">Reference proteome</keyword>
<dbReference type="Gramene" id="TVU25052">
    <property type="protein sequence ID" value="TVU25052"/>
    <property type="gene ID" value="EJB05_27528"/>
</dbReference>
<accession>A0A5J9UMS5</accession>
<feature type="non-terminal residue" evidence="2">
    <location>
        <position position="1"/>
    </location>
</feature>
<evidence type="ECO:0000313" key="2">
    <source>
        <dbReference type="EMBL" id="TVU25052.1"/>
    </source>
</evidence>